<dbReference type="SUPFAM" id="SSF101386">
    <property type="entry name" value="all-alpha NTP pyrophosphatases"/>
    <property type="match status" value="1"/>
</dbReference>
<comment type="caution">
    <text evidence="1">The sequence shown here is derived from an EMBL/GenBank/DDBJ whole genome shotgun (WGS) entry which is preliminary data.</text>
</comment>
<evidence type="ECO:0000313" key="1">
    <source>
        <dbReference type="EMBL" id="GAG27030.1"/>
    </source>
</evidence>
<dbReference type="AlphaFoldDB" id="X0W8T5"/>
<gene>
    <name evidence="1" type="ORF">S01H1_48188</name>
</gene>
<organism evidence="1">
    <name type="scientific">marine sediment metagenome</name>
    <dbReference type="NCBI Taxonomy" id="412755"/>
    <lineage>
        <taxon>unclassified sequences</taxon>
        <taxon>metagenomes</taxon>
        <taxon>ecological metagenomes</taxon>
    </lineage>
</organism>
<evidence type="ECO:0008006" key="2">
    <source>
        <dbReference type="Google" id="ProtNLM"/>
    </source>
</evidence>
<name>X0W8T5_9ZZZZ</name>
<accession>X0W8T5</accession>
<sequence>MIDEQKLYKMALDKWGEDAQFQMVIEECTELSLAVCKLRRKTGPSLPDKVEAVAAEIADVRIMLEQLELILGCQRIAACYRTAKLVRLKERLADK</sequence>
<proteinExistence type="predicted"/>
<reference evidence="1" key="1">
    <citation type="journal article" date="2014" name="Front. Microbiol.">
        <title>High frequency of phylogenetically diverse reductive dehalogenase-homologous genes in deep subseafloor sedimentary metagenomes.</title>
        <authorList>
            <person name="Kawai M."/>
            <person name="Futagami T."/>
            <person name="Toyoda A."/>
            <person name="Takaki Y."/>
            <person name="Nishi S."/>
            <person name="Hori S."/>
            <person name="Arai W."/>
            <person name="Tsubouchi T."/>
            <person name="Morono Y."/>
            <person name="Uchiyama I."/>
            <person name="Ito T."/>
            <person name="Fujiyama A."/>
            <person name="Inagaki F."/>
            <person name="Takami H."/>
        </authorList>
    </citation>
    <scope>NUCLEOTIDE SEQUENCE</scope>
    <source>
        <strain evidence="1">Expedition CK06-06</strain>
    </source>
</reference>
<protein>
    <recommendedName>
        <fullName evidence="2">NTP pyrophosphohydrolase MazG putative catalytic core domain-containing protein</fullName>
    </recommendedName>
</protein>
<dbReference type="CDD" id="cd11539">
    <property type="entry name" value="NTP-PPase_u2"/>
    <property type="match status" value="1"/>
</dbReference>
<dbReference type="EMBL" id="BARS01030941">
    <property type="protein sequence ID" value="GAG27030.1"/>
    <property type="molecule type" value="Genomic_DNA"/>
</dbReference>